<evidence type="ECO:0000313" key="2">
    <source>
        <dbReference type="EMBL" id="EUA57128.1"/>
    </source>
</evidence>
<feature type="compositionally biased region" description="Low complexity" evidence="1">
    <location>
        <begin position="51"/>
        <end position="66"/>
    </location>
</feature>
<feature type="compositionally biased region" description="Basic and acidic residues" evidence="1">
    <location>
        <begin position="33"/>
        <end position="50"/>
    </location>
</feature>
<organism evidence="2 3">
    <name type="scientific">Mycobacterium intracellulare 1956</name>
    <dbReference type="NCBI Taxonomy" id="1299331"/>
    <lineage>
        <taxon>Bacteria</taxon>
        <taxon>Bacillati</taxon>
        <taxon>Actinomycetota</taxon>
        <taxon>Actinomycetes</taxon>
        <taxon>Mycobacteriales</taxon>
        <taxon>Mycobacteriaceae</taxon>
        <taxon>Mycobacterium</taxon>
        <taxon>Mycobacterium avium complex (MAC)</taxon>
    </lineage>
</organism>
<reference evidence="2 3" key="1">
    <citation type="submission" date="2013-12" db="EMBL/GenBank/DDBJ databases">
        <authorList>
            <person name="Zelazny A."/>
            <person name="Olivier K."/>
            <person name="Holland S."/>
            <person name="Lenaerts A."/>
            <person name="Ordway D."/>
            <person name="DeGroote M.A."/>
            <person name="Parker T."/>
            <person name="Sizemore C."/>
            <person name="Tallon L.J."/>
            <person name="Sadzewicz L.K."/>
            <person name="Sengamalay N."/>
            <person name="Fraser C.M."/>
            <person name="Hine E."/>
            <person name="Shefchek K.A."/>
            <person name="Das S.P."/>
            <person name="Tettelin H."/>
        </authorList>
    </citation>
    <scope>NUCLEOTIDE SEQUENCE [LARGE SCALE GENOMIC DNA]</scope>
    <source>
        <strain evidence="2 3">1956</strain>
    </source>
</reference>
<feature type="compositionally biased region" description="Gly residues" evidence="1">
    <location>
        <begin position="22"/>
        <end position="31"/>
    </location>
</feature>
<dbReference type="PATRIC" id="fig|1299331.3.peg.246"/>
<protein>
    <submittedName>
        <fullName evidence="2">Uncharacterized protein</fullName>
    </submittedName>
</protein>
<evidence type="ECO:0000256" key="1">
    <source>
        <dbReference type="SAM" id="MobiDB-lite"/>
    </source>
</evidence>
<sequence>MSGAATPGHRPLGVERVVLGAGATGHRGGAAGEHQRLAGVDERVAERGDRAASSPIASPITSPVPAKSCENAR</sequence>
<dbReference type="Proteomes" id="UP000020825">
    <property type="component" value="Unassembled WGS sequence"/>
</dbReference>
<feature type="region of interest" description="Disordered" evidence="1">
    <location>
        <begin position="21"/>
        <end position="73"/>
    </location>
</feature>
<proteinExistence type="predicted"/>
<comment type="caution">
    <text evidence="2">The sequence shown here is derived from an EMBL/GenBank/DDBJ whole genome shotgun (WGS) entry which is preliminary data.</text>
</comment>
<evidence type="ECO:0000313" key="3">
    <source>
        <dbReference type="Proteomes" id="UP000020825"/>
    </source>
</evidence>
<dbReference type="EMBL" id="JAOG01000001">
    <property type="protein sequence ID" value="EUA57128.1"/>
    <property type="molecule type" value="Genomic_DNA"/>
</dbReference>
<gene>
    <name evidence="2" type="ORF">I550_0248</name>
</gene>
<dbReference type="AlphaFoldDB" id="X8CNT3"/>
<name>X8CNT3_MYCIT</name>
<accession>X8CNT3</accession>